<reference evidence="2 3" key="1">
    <citation type="submission" date="2019-10" db="EMBL/GenBank/DDBJ databases">
        <title>Two novel species isolated from a subtropical stream in China.</title>
        <authorList>
            <person name="Lu H."/>
        </authorList>
    </citation>
    <scope>NUCLEOTIDE SEQUENCE [LARGE SCALE GENOMIC DNA]</scope>
    <source>
        <strain evidence="2 3">FT29W</strain>
    </source>
</reference>
<evidence type="ECO:0000313" key="3">
    <source>
        <dbReference type="Proteomes" id="UP000440498"/>
    </source>
</evidence>
<feature type="transmembrane region" description="Helical" evidence="1">
    <location>
        <begin position="178"/>
        <end position="200"/>
    </location>
</feature>
<keyword evidence="1" id="KW-1133">Transmembrane helix</keyword>
<feature type="transmembrane region" description="Helical" evidence="1">
    <location>
        <begin position="209"/>
        <end position="227"/>
    </location>
</feature>
<evidence type="ECO:0000313" key="2">
    <source>
        <dbReference type="EMBL" id="MQA39110.1"/>
    </source>
</evidence>
<feature type="transmembrane region" description="Helical" evidence="1">
    <location>
        <begin position="291"/>
        <end position="310"/>
    </location>
</feature>
<dbReference type="RefSeq" id="WP_152838398.1">
    <property type="nucleotide sequence ID" value="NZ_WHUG01000004.1"/>
</dbReference>
<keyword evidence="1" id="KW-0472">Membrane</keyword>
<feature type="transmembrane region" description="Helical" evidence="1">
    <location>
        <begin position="127"/>
        <end position="158"/>
    </location>
</feature>
<organism evidence="2 3">
    <name type="scientific">Rugamonas aquatica</name>
    <dbReference type="NCBI Taxonomy" id="2743357"/>
    <lineage>
        <taxon>Bacteria</taxon>
        <taxon>Pseudomonadati</taxon>
        <taxon>Pseudomonadota</taxon>
        <taxon>Betaproteobacteria</taxon>
        <taxon>Burkholderiales</taxon>
        <taxon>Oxalobacteraceae</taxon>
        <taxon>Telluria group</taxon>
        <taxon>Rugamonas</taxon>
    </lineage>
</organism>
<sequence>MKTMKWLIKREMWEHKGMLFWAPIVIAGLVAALALTGIFLGHNVNFNEDGQAVQIGTVTIEGAVRTRIVETASQAYIVSAMPGMMLLSLLVFFYCLGALHDERRDRSLLFWKSLPVSDFTTVMSKVVLALVVAPLITMAIGIVLSLLILLAGCVAMLAHGTNLFGALLATPDLYLMPLRLVGLLPVYMLWALPTVGWLLMVSSMARSKVFLWAVGTPLATSLLLVWAEKMLHFGFDASWFVTRVVDRILLGVIPGSWLVFDADNAMRHHDMKKLEIPQSIFDASWGTLTGASVWIGVAAGVAMIAAAVWMRRRREEG</sequence>
<proteinExistence type="predicted"/>
<evidence type="ECO:0000256" key="1">
    <source>
        <dbReference type="SAM" id="Phobius"/>
    </source>
</evidence>
<keyword evidence="3" id="KW-1185">Reference proteome</keyword>
<dbReference type="Proteomes" id="UP000440498">
    <property type="component" value="Unassembled WGS sequence"/>
</dbReference>
<accession>A0A6A7N2F7</accession>
<feature type="transmembrane region" description="Helical" evidence="1">
    <location>
        <begin position="75"/>
        <end position="99"/>
    </location>
</feature>
<keyword evidence="1" id="KW-0812">Transmembrane</keyword>
<comment type="caution">
    <text evidence="2">The sequence shown here is derived from an EMBL/GenBank/DDBJ whole genome shotgun (WGS) entry which is preliminary data.</text>
</comment>
<name>A0A6A7N2F7_9BURK</name>
<feature type="transmembrane region" description="Helical" evidence="1">
    <location>
        <begin position="20"/>
        <end position="40"/>
    </location>
</feature>
<dbReference type="AlphaFoldDB" id="A0A6A7N2F7"/>
<gene>
    <name evidence="2" type="ORF">GEV02_13195</name>
</gene>
<dbReference type="EMBL" id="WHUG01000004">
    <property type="protein sequence ID" value="MQA39110.1"/>
    <property type="molecule type" value="Genomic_DNA"/>
</dbReference>
<protein>
    <submittedName>
        <fullName evidence="2">Uncharacterized protein</fullName>
    </submittedName>
</protein>